<protein>
    <recommendedName>
        <fullName evidence="4">Methanethiol oxidase</fullName>
    </recommendedName>
</protein>
<keyword evidence="1" id="KW-0732">Signal</keyword>
<reference evidence="2" key="1">
    <citation type="submission" date="2022-01" db="EMBL/GenBank/DDBJ databases">
        <title>Colwellia maritima, isolated from seawater.</title>
        <authorList>
            <person name="Kristyanto S."/>
            <person name="Jung J."/>
            <person name="Jeon C.O."/>
        </authorList>
    </citation>
    <scope>NUCLEOTIDE SEQUENCE</scope>
    <source>
        <strain evidence="2">MSW7</strain>
    </source>
</reference>
<dbReference type="Gene3D" id="2.130.10.10">
    <property type="entry name" value="YVTN repeat-like/Quinoprotein amine dehydrogenase"/>
    <property type="match status" value="1"/>
</dbReference>
<feature type="signal peptide" evidence="1">
    <location>
        <begin position="1"/>
        <end position="22"/>
    </location>
</feature>
<evidence type="ECO:0000256" key="1">
    <source>
        <dbReference type="SAM" id="SignalP"/>
    </source>
</evidence>
<evidence type="ECO:0008006" key="4">
    <source>
        <dbReference type="Google" id="ProtNLM"/>
    </source>
</evidence>
<gene>
    <name evidence="2" type="ORF">L3081_01775</name>
</gene>
<dbReference type="RefSeq" id="WP_242283002.1">
    <property type="nucleotide sequence ID" value="NZ_JAKKSL010000001.1"/>
</dbReference>
<dbReference type="InterPro" id="IPR015943">
    <property type="entry name" value="WD40/YVTN_repeat-like_dom_sf"/>
</dbReference>
<dbReference type="InterPro" id="IPR011048">
    <property type="entry name" value="Haem_d1_sf"/>
</dbReference>
<evidence type="ECO:0000313" key="2">
    <source>
        <dbReference type="EMBL" id="MCI2282352.1"/>
    </source>
</evidence>
<sequence>MKKSILWSVMATMGILATNSMAETTSADYNTYPLEFQSMAAPLSEVSKLKNVMVAVDMMEAELILVNVHNDIMLQQCLDCLAGWPGGRPQHVVVSSDAKTIYVTTDASADSAARVVILKVKKYNWNEGFAELKVVKSLLAEDAGTLSTFNTPTQTSYEQPIASWTQPGMTQLHGPTLLPYSKYAYFSQWTDNKIRVIDTKTQEFAAVDPIVIEGVTENSHGVFFNKSGTLGISTGYYYDNYNIDLFKVNKKTGGLKLKKKIRLGDENSYAAFTHFNTWLDERYAVTASMQFGATSLTPEGVSIIPPSVWMIDTWEGEAWKILDSTNDEFGSGVLRSASDLTVAAGKLYIAEEDSIDGIYGEDGFISIYDLSDRNEPKFIKRLKPGVELPADFTVAHGLGVTANQRFIYITSYASRYILKLDTKTDTIVKVYGAEDGLTMPHGGYVSGAIR</sequence>
<comment type="caution">
    <text evidence="2">The sequence shown here is derived from an EMBL/GenBank/DDBJ whole genome shotgun (WGS) entry which is preliminary data.</text>
</comment>
<evidence type="ECO:0000313" key="3">
    <source>
        <dbReference type="Proteomes" id="UP001139646"/>
    </source>
</evidence>
<keyword evidence="3" id="KW-1185">Reference proteome</keyword>
<name>A0ABS9WWK9_9GAMM</name>
<organism evidence="2 3">
    <name type="scientific">Colwellia maritima</name>
    <dbReference type="NCBI Taxonomy" id="2912588"/>
    <lineage>
        <taxon>Bacteria</taxon>
        <taxon>Pseudomonadati</taxon>
        <taxon>Pseudomonadota</taxon>
        <taxon>Gammaproteobacteria</taxon>
        <taxon>Alteromonadales</taxon>
        <taxon>Colwelliaceae</taxon>
        <taxon>Colwellia</taxon>
    </lineage>
</organism>
<feature type="chain" id="PRO_5047096170" description="Methanethiol oxidase" evidence="1">
    <location>
        <begin position="23"/>
        <end position="450"/>
    </location>
</feature>
<dbReference type="Proteomes" id="UP001139646">
    <property type="component" value="Unassembled WGS sequence"/>
</dbReference>
<dbReference type="SUPFAM" id="SSF51004">
    <property type="entry name" value="C-terminal (heme d1) domain of cytochrome cd1-nitrite reductase"/>
    <property type="match status" value="1"/>
</dbReference>
<proteinExistence type="predicted"/>
<dbReference type="EMBL" id="JAKKSL010000001">
    <property type="protein sequence ID" value="MCI2282352.1"/>
    <property type="molecule type" value="Genomic_DNA"/>
</dbReference>
<accession>A0ABS9WWK9</accession>